<evidence type="ECO:0000313" key="3">
    <source>
        <dbReference type="Proteomes" id="UP000298225"/>
    </source>
</evidence>
<dbReference type="Pfam" id="PF13872">
    <property type="entry name" value="AAA_34"/>
    <property type="match status" value="1"/>
</dbReference>
<protein>
    <recommendedName>
        <fullName evidence="1">Strawberry notch AAA domain-containing protein</fullName>
    </recommendedName>
</protein>
<feature type="domain" description="Strawberry notch AAA" evidence="1">
    <location>
        <begin position="413"/>
        <end position="545"/>
    </location>
</feature>
<dbReference type="InterPro" id="IPR039187">
    <property type="entry name" value="SNO_AAA"/>
</dbReference>
<dbReference type="InterPro" id="IPR029063">
    <property type="entry name" value="SAM-dependent_MTases_sf"/>
</dbReference>
<sequence length="548" mass="58035">MTESLAGGVATPLSMRAAANLTSAAVRAARQLLTELERGRRIDAAVLRSAMEAAFGASDTAGVWNWKTAYDVCEAATVLFLRKFGPAMRAKAGSTVAMLPMLVKVASCLPTHTRRSEDSQALQQFSTPIQLGLAACTAAGITPADRVLEPSAGTGLLAVFAELAGGALVMNELAEARASLLDHLFASVKVTRFDAAQIDDHLDASFVPSVVLMNPPFSALANVDRRMADAALRHVASAFARLCDGGRLVAIAGASFAPDNPTWRDAFVRLQERGRVVFSAALDGSFYAKHGTRTDTRLLVIDKLPAADPKAFPASPGMAGDVATLLGWVNQQVPERLPVASPSEIAAIGRPATSRSVGPVAPTSSSSSITAAPEGVELAYETVEWSPPEGGRLTDALYEEYGLQSIRISGSCAHPTKLVQSAAMASVAPPKPSYRPHLPVNVMADGLLSDAQLESVIYAGEAHSEFLSGSWTVDATFDVLAAARDDAENAVRFRRGWFLGDGTGAGKGRQVAGILLDNWLKGRRRAVWISKSDKLIEDAQRDWRHHGS</sequence>
<evidence type="ECO:0000259" key="1">
    <source>
        <dbReference type="Pfam" id="PF13872"/>
    </source>
</evidence>
<proteinExistence type="predicted"/>
<evidence type="ECO:0000313" key="2">
    <source>
        <dbReference type="EMBL" id="TFV35253.1"/>
    </source>
</evidence>
<dbReference type="Proteomes" id="UP000298225">
    <property type="component" value="Unassembled WGS sequence"/>
</dbReference>
<reference evidence="2 3" key="1">
    <citation type="submission" date="2019-03" db="EMBL/GenBank/DDBJ databases">
        <title>Bradyrhizobium strains diversity isolated from Chamaecrista fasciculata.</title>
        <authorList>
            <person name="Urquiaga M.C.O."/>
            <person name="Hungria M."/>
            <person name="Delamuta J.R.M."/>
        </authorList>
    </citation>
    <scope>NUCLEOTIDE SEQUENCE [LARGE SCALE GENOMIC DNA]</scope>
    <source>
        <strain evidence="2 3">CNPSo 3424</strain>
    </source>
</reference>
<dbReference type="SUPFAM" id="SSF53335">
    <property type="entry name" value="S-adenosyl-L-methionine-dependent methyltransferases"/>
    <property type="match status" value="1"/>
</dbReference>
<dbReference type="GO" id="GO:0006355">
    <property type="term" value="P:regulation of DNA-templated transcription"/>
    <property type="evidence" value="ECO:0007669"/>
    <property type="project" value="InterPro"/>
</dbReference>
<dbReference type="InterPro" id="IPR026741">
    <property type="entry name" value="SNO"/>
</dbReference>
<accession>A0A4Y9KZP2</accession>
<name>A0A4Y9KZP2_9BRAD</name>
<comment type="caution">
    <text evidence="2">The sequence shown here is derived from an EMBL/GenBank/DDBJ whole genome shotgun (WGS) entry which is preliminary data.</text>
</comment>
<organism evidence="2 3">
    <name type="scientific">Bradyrhizobium frederickii</name>
    <dbReference type="NCBI Taxonomy" id="2560054"/>
    <lineage>
        <taxon>Bacteria</taxon>
        <taxon>Pseudomonadati</taxon>
        <taxon>Pseudomonadota</taxon>
        <taxon>Alphaproteobacteria</taxon>
        <taxon>Hyphomicrobiales</taxon>
        <taxon>Nitrobacteraceae</taxon>
        <taxon>Bradyrhizobium</taxon>
    </lineage>
</organism>
<dbReference type="CDD" id="cd02440">
    <property type="entry name" value="AdoMet_MTases"/>
    <property type="match status" value="1"/>
</dbReference>
<dbReference type="PANTHER" id="PTHR12706">
    <property type="entry name" value="STRAWBERRY NOTCH-RELATED"/>
    <property type="match status" value="1"/>
</dbReference>
<keyword evidence="3" id="KW-1185">Reference proteome</keyword>
<dbReference type="PANTHER" id="PTHR12706:SF30">
    <property type="entry name" value="PROTEIN STRAWBERRY NOTCH-RELATED"/>
    <property type="match status" value="1"/>
</dbReference>
<dbReference type="EMBL" id="SPQU01000015">
    <property type="protein sequence ID" value="TFV35253.1"/>
    <property type="molecule type" value="Genomic_DNA"/>
</dbReference>
<dbReference type="AlphaFoldDB" id="A0A4Y9KZP2"/>
<dbReference type="OrthoDB" id="270332at2"/>
<gene>
    <name evidence="2" type="ORF">E4K66_27385</name>
</gene>
<dbReference type="Gene3D" id="3.40.50.150">
    <property type="entry name" value="Vaccinia Virus protein VP39"/>
    <property type="match status" value="1"/>
</dbReference>